<feature type="transmembrane region" description="Helical" evidence="12">
    <location>
        <begin position="95"/>
        <end position="115"/>
    </location>
</feature>
<evidence type="ECO:0000259" key="14">
    <source>
        <dbReference type="PROSITE" id="PS50929"/>
    </source>
</evidence>
<keyword evidence="16" id="KW-1185">Reference proteome</keyword>
<feature type="region of interest" description="Disordered" evidence="11">
    <location>
        <begin position="1"/>
        <end position="25"/>
    </location>
</feature>
<keyword evidence="8 12" id="KW-1133">Transmembrane helix</keyword>
<evidence type="ECO:0000256" key="4">
    <source>
        <dbReference type="ARBA" id="ARBA00022692"/>
    </source>
</evidence>
<dbReference type="GO" id="GO:0010328">
    <property type="term" value="F:auxin influx transmembrane transporter activity"/>
    <property type="evidence" value="ECO:0007669"/>
    <property type="project" value="UniProtKB-ARBA"/>
</dbReference>
<feature type="transmembrane region" description="Helical" evidence="12">
    <location>
        <begin position="171"/>
        <end position="187"/>
    </location>
</feature>
<dbReference type="FunFam" id="1.20.1560.10:FF:000025">
    <property type="entry name" value="ABC transporter B family member 9"/>
    <property type="match status" value="1"/>
</dbReference>
<feature type="transmembrane region" description="Helical" evidence="12">
    <location>
        <begin position="746"/>
        <end position="769"/>
    </location>
</feature>
<dbReference type="InterPro" id="IPR039421">
    <property type="entry name" value="Type_1_exporter"/>
</dbReference>
<dbReference type="PROSITE" id="PS00211">
    <property type="entry name" value="ABC_TRANSPORTER_1"/>
    <property type="match status" value="2"/>
</dbReference>
<dbReference type="InterPro" id="IPR036640">
    <property type="entry name" value="ABC1_TM_sf"/>
</dbReference>
<evidence type="ECO:0000256" key="9">
    <source>
        <dbReference type="ARBA" id="ARBA00023136"/>
    </source>
</evidence>
<dbReference type="GO" id="GO:0015421">
    <property type="term" value="F:ABC-type oligopeptide transporter activity"/>
    <property type="evidence" value="ECO:0007669"/>
    <property type="project" value="TreeGrafter"/>
</dbReference>
<keyword evidence="10" id="KW-0325">Glycoprotein</keyword>
<proteinExistence type="inferred from homology"/>
<evidence type="ECO:0000256" key="1">
    <source>
        <dbReference type="ARBA" id="ARBA00004651"/>
    </source>
</evidence>
<dbReference type="InterPro" id="IPR027417">
    <property type="entry name" value="P-loop_NTPase"/>
</dbReference>
<keyword evidence="3" id="KW-0813">Transport</keyword>
<keyword evidence="6" id="KW-0547">Nucleotide-binding</keyword>
<dbReference type="CDD" id="cd18578">
    <property type="entry name" value="ABC_6TM_Pgp_ABCB1_D2_like"/>
    <property type="match status" value="1"/>
</dbReference>
<evidence type="ECO:0000259" key="13">
    <source>
        <dbReference type="PROSITE" id="PS50893"/>
    </source>
</evidence>
<dbReference type="InterPro" id="IPR011527">
    <property type="entry name" value="ABC1_TM_dom"/>
</dbReference>
<name>A0A4D6KW16_VIGUN</name>
<dbReference type="InterPro" id="IPR003593">
    <property type="entry name" value="AAA+_ATPase"/>
</dbReference>
<sequence length="1271" mass="137419">MAEDTDLNGDPKSKEESKKKEAKDEPAKTVPLYKLFSFADPLDHLLMFLGTVGAFGNGVSLPLMTLIFGNMINAFGGNNNSKQVVDEVSKVSLKFVYLAVGTFFASLLQLTCWMITGERQAARIRGLYLQTILRQDVTFFDKETRTGEVVGRMSGDTVLIQEAMGEKVGQFLQFMATFVGGFVVAFIRGWLLAVVMLSSIPPLAFCGAMVGLVISKASSRGQEAYSKAASVVEQTIGSIRTVASFTGEKQAIVNYNQSLIKAYKAGLQEAVASGFGFGALYFVFTCSYGLAIWFGAKMIIEKGYTGGQVVTVMMAVLTGSMSLGQASPSLSAFAAGKAAAYKMFETIKRRPEIDAYDATGQQLDDVRGDIELREVCFSYPTRPDELIFNGFSLSMPSGTTTALVGESGSGKSTVVSLIERFYDPQSGEVLIDSINLKEFQLKWIRQKIGLVSQEPVLFTCSIKENIAYGKDGATDEEIRAAAEVANAAKFVDKLPQGLDTMVGEHGTQLSGGQKQRVAIARAILKDPRILLLDEATSALDAESEKIVQEALDRIMINRTTVIVAHRLSTIRNADSIAVIHHGKIVERGSHAELTQDPNGAYSQLIRLQEIKGSEKNAENDRDKLESIVHSGRQSSQRSFLKSISQRSSGVGSSGHHSFSASHGVPVSVGFLEPARGEPQTPPSTSAPEVPLYRLAYLNKPEILVLLAGTLASVVNGVILPIIAVFISKMISIFYEPHDELRKDSKLWALLFVALGLVSFTMMPCRFYLFGVAGGKLIKRIREMCFEKVVHMEVSWFDETEHSSGAIGARLSSDAAAVRALVGDALGLLVQNVATAVGSLVIAFQASWQLAFIVLVLAPLLLLNGYVQFKFMKGFSADAKKLYEGASQVANDAVGSIRTVASFCAEKRVMELYQEKCEGPIKAGIRRGVISGLSYGVSFFMLYAVYALSFYAGARLVEDGKSTFSDVFRVFFAFSMAAMGISQSGSLVPDSTSSKSAAASVFAILDRKSQIDPSDDSGFTLEEVKGEIEFKNVSFKYPTRPDVQIFRDLCLTIRSGKTVALVGESGSGKSTVISLLLRFYDPDSGHITVDGKEIQSMQVKWLRQQMGLVSQEPVLFNDSIRANIAYGKGGDATEAEVIGAAELANAHNFISGLQEGYETIVGERGIQLSGGQKQRVAIARAIVKNPKILLLDEATSALDAESEKVVQDALERVMVSRTTIVVAHRLSTIKGADLIAVIKNGVIAEKGTHEALLRKEGDYASLVALHTSASTC</sequence>
<feature type="transmembrane region" description="Helical" evidence="12">
    <location>
        <begin position="193"/>
        <end position="214"/>
    </location>
</feature>
<dbReference type="PANTHER" id="PTHR43394:SF16">
    <property type="entry name" value="ABC TRANSPORTER B FAMILY MEMBER 4-LIKE ISOFORM X1"/>
    <property type="match status" value="1"/>
</dbReference>
<gene>
    <name evidence="15" type="ORF">DEO72_LG2g466</name>
</gene>
<evidence type="ECO:0000256" key="12">
    <source>
        <dbReference type="SAM" id="Phobius"/>
    </source>
</evidence>
<keyword evidence="7 15" id="KW-0067">ATP-binding</keyword>
<dbReference type="PROSITE" id="PS50893">
    <property type="entry name" value="ABC_TRANSPORTER_2"/>
    <property type="match status" value="2"/>
</dbReference>
<comment type="similarity">
    <text evidence="2">Belongs to the ABC transporter superfamily. ABCB family. Multidrug resistance exporter (TC 3.A.1.201) subfamily.</text>
</comment>
<comment type="subcellular location">
    <subcellularLocation>
        <location evidence="1">Cell membrane</location>
        <topology evidence="1">Multi-pass membrane protein</topology>
    </subcellularLocation>
</comment>
<evidence type="ECO:0000256" key="5">
    <source>
        <dbReference type="ARBA" id="ARBA00022737"/>
    </source>
</evidence>
<dbReference type="GO" id="GO:0010329">
    <property type="term" value="F:auxin efflux transmembrane transporter activity"/>
    <property type="evidence" value="ECO:0007669"/>
    <property type="project" value="UniProtKB-ARBA"/>
</dbReference>
<feature type="transmembrane region" description="Helical" evidence="12">
    <location>
        <begin position="931"/>
        <end position="951"/>
    </location>
</feature>
<feature type="domain" description="ABC transmembrane type-1" evidence="14">
    <location>
        <begin position="48"/>
        <end position="335"/>
    </location>
</feature>
<dbReference type="CDD" id="cd18577">
    <property type="entry name" value="ABC_6TM_Pgp_ABCB1_D1_like"/>
    <property type="match status" value="1"/>
</dbReference>
<dbReference type="SUPFAM" id="SSF90123">
    <property type="entry name" value="ABC transporter transmembrane region"/>
    <property type="match status" value="2"/>
</dbReference>
<dbReference type="FunFam" id="1.20.1560.10:FF:000044">
    <property type="entry name" value="ABC transporter B family member 9"/>
    <property type="match status" value="1"/>
</dbReference>
<protein>
    <submittedName>
        <fullName evidence="15">ATP-binding cassette</fullName>
    </submittedName>
</protein>
<feature type="transmembrane region" description="Helical" evidence="12">
    <location>
        <begin position="702"/>
        <end position="726"/>
    </location>
</feature>
<dbReference type="SMART" id="SM00382">
    <property type="entry name" value="AAA"/>
    <property type="match status" value="2"/>
</dbReference>
<dbReference type="Pfam" id="PF00664">
    <property type="entry name" value="ABC_membrane"/>
    <property type="match status" value="2"/>
</dbReference>
<dbReference type="InterPro" id="IPR003439">
    <property type="entry name" value="ABC_transporter-like_ATP-bd"/>
</dbReference>
<dbReference type="Gene3D" id="3.40.50.300">
    <property type="entry name" value="P-loop containing nucleotide triphosphate hydrolases"/>
    <property type="match status" value="2"/>
</dbReference>
<evidence type="ECO:0000313" key="15">
    <source>
        <dbReference type="EMBL" id="QCD80147.1"/>
    </source>
</evidence>
<evidence type="ECO:0000313" key="16">
    <source>
        <dbReference type="Proteomes" id="UP000501690"/>
    </source>
</evidence>
<evidence type="ECO:0000256" key="11">
    <source>
        <dbReference type="SAM" id="MobiDB-lite"/>
    </source>
</evidence>
<reference evidence="15 16" key="1">
    <citation type="submission" date="2019-04" db="EMBL/GenBank/DDBJ databases">
        <title>An improved genome assembly and genetic linkage map for asparagus bean, Vigna unguiculata ssp. sesquipedialis.</title>
        <authorList>
            <person name="Xia Q."/>
            <person name="Zhang R."/>
            <person name="Dong Y."/>
        </authorList>
    </citation>
    <scope>NUCLEOTIDE SEQUENCE [LARGE SCALE GENOMIC DNA]</scope>
    <source>
        <tissue evidence="15">Leaf</tissue>
    </source>
</reference>
<feature type="compositionally biased region" description="Basic and acidic residues" evidence="11">
    <location>
        <begin position="9"/>
        <end position="25"/>
    </location>
</feature>
<dbReference type="FunFam" id="1.20.1560.10:FF:000009">
    <property type="entry name" value="ABC transporter B family member 1"/>
    <property type="match status" value="1"/>
</dbReference>
<feature type="transmembrane region" description="Helical" evidence="12">
    <location>
        <begin position="45"/>
        <end position="75"/>
    </location>
</feature>
<accession>A0A4D6KW16</accession>
<evidence type="ECO:0000256" key="7">
    <source>
        <dbReference type="ARBA" id="ARBA00022840"/>
    </source>
</evidence>
<dbReference type="PANTHER" id="PTHR43394">
    <property type="entry name" value="ATP-DEPENDENT PERMEASE MDL1, MITOCHONDRIAL"/>
    <property type="match status" value="1"/>
</dbReference>
<organism evidence="15 16">
    <name type="scientific">Vigna unguiculata</name>
    <name type="common">Cowpea</name>
    <dbReference type="NCBI Taxonomy" id="3917"/>
    <lineage>
        <taxon>Eukaryota</taxon>
        <taxon>Viridiplantae</taxon>
        <taxon>Streptophyta</taxon>
        <taxon>Embryophyta</taxon>
        <taxon>Tracheophyta</taxon>
        <taxon>Spermatophyta</taxon>
        <taxon>Magnoliopsida</taxon>
        <taxon>eudicotyledons</taxon>
        <taxon>Gunneridae</taxon>
        <taxon>Pentapetalae</taxon>
        <taxon>rosids</taxon>
        <taxon>fabids</taxon>
        <taxon>Fabales</taxon>
        <taxon>Fabaceae</taxon>
        <taxon>Papilionoideae</taxon>
        <taxon>50 kb inversion clade</taxon>
        <taxon>NPAAA clade</taxon>
        <taxon>indigoferoid/millettioid clade</taxon>
        <taxon>Phaseoleae</taxon>
        <taxon>Vigna</taxon>
    </lineage>
</organism>
<dbReference type="GO" id="GO:0005743">
    <property type="term" value="C:mitochondrial inner membrane"/>
    <property type="evidence" value="ECO:0007669"/>
    <property type="project" value="TreeGrafter"/>
</dbReference>
<evidence type="ECO:0000256" key="6">
    <source>
        <dbReference type="ARBA" id="ARBA00022741"/>
    </source>
</evidence>
<dbReference type="Proteomes" id="UP000501690">
    <property type="component" value="Linkage Group LG2"/>
</dbReference>
<dbReference type="GO" id="GO:0005886">
    <property type="term" value="C:plasma membrane"/>
    <property type="evidence" value="ECO:0007669"/>
    <property type="project" value="UniProtKB-SubCell"/>
</dbReference>
<feature type="domain" description="ABC transporter" evidence="13">
    <location>
        <begin position="370"/>
        <end position="606"/>
    </location>
</feature>
<dbReference type="Pfam" id="PF00005">
    <property type="entry name" value="ABC_tran"/>
    <property type="match status" value="2"/>
</dbReference>
<evidence type="ECO:0000256" key="3">
    <source>
        <dbReference type="ARBA" id="ARBA00022448"/>
    </source>
</evidence>
<evidence type="ECO:0000256" key="2">
    <source>
        <dbReference type="ARBA" id="ARBA00007577"/>
    </source>
</evidence>
<dbReference type="CDD" id="cd03249">
    <property type="entry name" value="ABC_MTABC3_MDL1_MDL2"/>
    <property type="match status" value="2"/>
</dbReference>
<evidence type="ECO:0000256" key="10">
    <source>
        <dbReference type="ARBA" id="ARBA00023180"/>
    </source>
</evidence>
<dbReference type="PROSITE" id="PS50929">
    <property type="entry name" value="ABC_TM1F"/>
    <property type="match status" value="2"/>
</dbReference>
<feature type="domain" description="ABC transmembrane type-1" evidence="14">
    <location>
        <begin position="706"/>
        <end position="992"/>
    </location>
</feature>
<dbReference type="Gene3D" id="1.20.1560.10">
    <property type="entry name" value="ABC transporter type 1, transmembrane domain"/>
    <property type="match status" value="1"/>
</dbReference>
<dbReference type="GO" id="GO:0016887">
    <property type="term" value="F:ATP hydrolysis activity"/>
    <property type="evidence" value="ECO:0007669"/>
    <property type="project" value="InterPro"/>
</dbReference>
<dbReference type="InterPro" id="IPR017871">
    <property type="entry name" value="ABC_transporter-like_CS"/>
</dbReference>
<feature type="domain" description="ABC transporter" evidence="13">
    <location>
        <begin position="1027"/>
        <end position="1264"/>
    </location>
</feature>
<dbReference type="EMBL" id="CP039346">
    <property type="protein sequence ID" value="QCD80147.1"/>
    <property type="molecule type" value="Genomic_DNA"/>
</dbReference>
<feature type="transmembrane region" description="Helical" evidence="12">
    <location>
        <begin position="847"/>
        <end position="866"/>
    </location>
</feature>
<dbReference type="AlphaFoldDB" id="A0A4D6KW16"/>
<keyword evidence="4 12" id="KW-0812">Transmembrane</keyword>
<keyword evidence="9 12" id="KW-0472">Membrane</keyword>
<evidence type="ECO:0000256" key="8">
    <source>
        <dbReference type="ARBA" id="ARBA00022989"/>
    </source>
</evidence>
<dbReference type="GO" id="GO:0090374">
    <property type="term" value="P:oligopeptide export from mitochondrion"/>
    <property type="evidence" value="ECO:0007669"/>
    <property type="project" value="TreeGrafter"/>
</dbReference>
<dbReference type="FunFam" id="3.40.50.300:FF:000066">
    <property type="entry name" value="ABC transporter B family member 1"/>
    <property type="match status" value="2"/>
</dbReference>
<feature type="transmembrane region" description="Helical" evidence="12">
    <location>
        <begin position="270"/>
        <end position="294"/>
    </location>
</feature>
<keyword evidence="5" id="KW-0677">Repeat</keyword>
<dbReference type="GO" id="GO:0005524">
    <property type="term" value="F:ATP binding"/>
    <property type="evidence" value="ECO:0007669"/>
    <property type="project" value="UniProtKB-KW"/>
</dbReference>
<dbReference type="SUPFAM" id="SSF52540">
    <property type="entry name" value="P-loop containing nucleoside triphosphate hydrolases"/>
    <property type="match status" value="2"/>
</dbReference>